<accession>A0A9P7C866</accession>
<comment type="caution">
    <text evidence="4">The sequence shown here is derived from an EMBL/GenBank/DDBJ whole genome shotgun (WGS) entry which is preliminary data.</text>
</comment>
<dbReference type="OrthoDB" id="2015333at2759"/>
<dbReference type="Pfam" id="PF06292">
    <property type="entry name" value="MUN"/>
    <property type="match status" value="1"/>
</dbReference>
<evidence type="ECO:0000313" key="5">
    <source>
        <dbReference type="Proteomes" id="UP000717996"/>
    </source>
</evidence>
<dbReference type="Gene3D" id="2.60.40.150">
    <property type="entry name" value="C2 domain"/>
    <property type="match status" value="1"/>
</dbReference>
<evidence type="ECO:0000259" key="1">
    <source>
        <dbReference type="PROSITE" id="PS50004"/>
    </source>
</evidence>
<dbReference type="InterPro" id="IPR010439">
    <property type="entry name" value="MUN_dom"/>
</dbReference>
<dbReference type="EMBL" id="JAANIT010001426">
    <property type="protein sequence ID" value="KAG1540350.1"/>
    <property type="molecule type" value="Genomic_DNA"/>
</dbReference>
<dbReference type="InterPro" id="IPR035892">
    <property type="entry name" value="C2_domain_sf"/>
</dbReference>
<name>A0A9P7C866_RHIOR</name>
<evidence type="ECO:0000313" key="4">
    <source>
        <dbReference type="EMBL" id="KAG1540350.1"/>
    </source>
</evidence>
<gene>
    <name evidence="4" type="ORF">G6F51_008575</name>
</gene>
<dbReference type="InterPro" id="IPR052811">
    <property type="entry name" value="Glucose_resp_signaling"/>
</dbReference>
<protein>
    <submittedName>
        <fullName evidence="4">Uncharacterized protein</fullName>
    </submittedName>
</protein>
<dbReference type="PANTHER" id="PTHR47263">
    <property type="entry name" value="ADENYLATE CYCLASE ACTIVATION PROTEIN GIT1"/>
    <property type="match status" value="1"/>
</dbReference>
<dbReference type="AlphaFoldDB" id="A0A9P7C866"/>
<reference evidence="4" key="1">
    <citation type="journal article" date="2020" name="Microb. Genom.">
        <title>Genetic diversity of clinical and environmental Mucorales isolates obtained from an investigation of mucormycosis cases among solid organ transplant recipients.</title>
        <authorList>
            <person name="Nguyen M.H."/>
            <person name="Kaul D."/>
            <person name="Muto C."/>
            <person name="Cheng S.J."/>
            <person name="Richter R.A."/>
            <person name="Bruno V.M."/>
            <person name="Liu G."/>
            <person name="Beyhan S."/>
            <person name="Sundermann A.J."/>
            <person name="Mounaud S."/>
            <person name="Pasculle A.W."/>
            <person name="Nierman W.C."/>
            <person name="Driscoll E."/>
            <person name="Cumbie R."/>
            <person name="Clancy C.J."/>
            <person name="Dupont C.L."/>
        </authorList>
    </citation>
    <scope>NUCLEOTIDE SEQUENCE</scope>
    <source>
        <strain evidence="4">GL16</strain>
    </source>
</reference>
<dbReference type="PROSITE" id="PS51259">
    <property type="entry name" value="MHD2"/>
    <property type="match status" value="1"/>
</dbReference>
<dbReference type="InterPro" id="IPR000008">
    <property type="entry name" value="C2_dom"/>
</dbReference>
<dbReference type="Pfam" id="PF00168">
    <property type="entry name" value="C2"/>
    <property type="match status" value="1"/>
</dbReference>
<dbReference type="InterPro" id="IPR014772">
    <property type="entry name" value="Munc13_dom-2"/>
</dbReference>
<feature type="domain" description="C2" evidence="1">
    <location>
        <begin position="777"/>
        <end position="895"/>
    </location>
</feature>
<feature type="domain" description="MHD2" evidence="3">
    <location>
        <begin position="951"/>
        <end position="1069"/>
    </location>
</feature>
<dbReference type="SMART" id="SM00239">
    <property type="entry name" value="C2"/>
    <property type="match status" value="1"/>
</dbReference>
<dbReference type="PANTHER" id="PTHR47263:SF1">
    <property type="entry name" value="C2 DOMAIN PROTEIN (AFU_ORTHOLOGUE AFUA_7G02350)"/>
    <property type="match status" value="1"/>
</dbReference>
<dbReference type="Gene3D" id="1.20.58.1100">
    <property type="match status" value="1"/>
</dbReference>
<proteinExistence type="predicted"/>
<dbReference type="SUPFAM" id="SSF49562">
    <property type="entry name" value="C2 domain (Calcium/lipid-binding domain, CaLB)"/>
    <property type="match status" value="1"/>
</dbReference>
<dbReference type="InterPro" id="IPR014770">
    <property type="entry name" value="Munc13_1"/>
</dbReference>
<dbReference type="Gene3D" id="1.10.357.50">
    <property type="match status" value="1"/>
</dbReference>
<evidence type="ECO:0000259" key="2">
    <source>
        <dbReference type="PROSITE" id="PS51258"/>
    </source>
</evidence>
<sequence length="1164" mass="135034">MRYSISTTELHCSTIKRGSATNSKRTSNRSINPYVLYDYVLRCAILAWIEQNKRDSKKRTSFYASLLARRDRLSREVTRILCKKLEDTHQDTSTCPDVRSTCKTLLLDLDEGRRYIDDVADLFLQADKSIKGTLFSSLMLQTLQEEEVAVTQEILEKLLHSEKINSRKRSSTLSGSCPLEEFPIIIYIKELFKIQDHEHKKKLYELTATCTETALFYDLKNCIDSIHTNRSFLGKREDFYTAEAYEQWQKLEIKQLTEKMSTIVHLNPNLSITSGEDTRMRKTSFTRRTRTASLSSYISSTSSSSDDIFEHFVFIPPDPKSYFRYLMNLCIDHDSSLQPYHLLSLESEELLNECSKTWRLSGPFRATLYLNAIKSRIGDGSVDMEEIKEGLKLLEKVCKEHPINSWMETDIAQSSFLKRVLVGLNNSLLHVLANKLSEYWEIRELAGIEDVTSLLDKVSYISACTEVQLDQTKDLMQLEESIKSAAIKRWRCIEQSANKGQENGLLSLSIMADMLNKEMILLIERKIHQVKIIGTLSVPSIVMDVQLPYFALEMENWLGSPHSRNFSLLDPIFELYHKLAQLDRLYTKYGLKNKKSSLEIESWFLPYIKRWLNMMHESTLEWVMNAIEEDNFQCINKTACYSSSVDDFFVILDKSIEFINDLQWPNYLQYCLFQTRLSKVISEAIERFCKAIEVLIKKDLELDIHTNLEELKLPGDSIFDIAKYQLLGMKGPQKDDCCIPASIRPEICVKLNDIEAVRCKLDKLYQSMHGEQLVEYMRAHMNDTNQATSGESCYSYSIEILRAQKLPPLKRSGTSDPYVVLEVSGKPIFKTRTIYRTLNPRWNQELHVQSKERSLDVLAIVYSEDMVGADEECGSVWFKLSQELFGDCQTHEVQLPLSPQGSIDLRICMNGEKNDIQFWFGRSFRILRRTENDVAEHVVSKVREQQFEYESVSHLVFFYFLEENLHILYSNLSETIMRLVIMKIWKDILMILDEMLLPPLSEQVSDMVPLDIYELDIVFKWIELLKILFNGGEDGDAISLEELECLEYYCLLSLNTVYHSSTDHLIHLCQAAQKSNSAVSIKTNVQKQKQRTNRSKSVYYSKNTVNSKPKDKDRVTLGADMLPIEYILRLLRMRREKSAIEFLHSEYEQRNNNSLHQSKTVVML</sequence>
<dbReference type="PROSITE" id="PS50004">
    <property type="entry name" value="C2"/>
    <property type="match status" value="1"/>
</dbReference>
<evidence type="ECO:0000259" key="3">
    <source>
        <dbReference type="PROSITE" id="PS51259"/>
    </source>
</evidence>
<dbReference type="PROSITE" id="PS51258">
    <property type="entry name" value="MHD1"/>
    <property type="match status" value="1"/>
</dbReference>
<dbReference type="Proteomes" id="UP000717996">
    <property type="component" value="Unassembled WGS sequence"/>
</dbReference>
<feature type="domain" description="MHD1" evidence="2">
    <location>
        <begin position="573"/>
        <end position="692"/>
    </location>
</feature>
<organism evidence="4 5">
    <name type="scientific">Rhizopus oryzae</name>
    <name type="common">Mucormycosis agent</name>
    <name type="synonym">Rhizopus arrhizus var. delemar</name>
    <dbReference type="NCBI Taxonomy" id="64495"/>
    <lineage>
        <taxon>Eukaryota</taxon>
        <taxon>Fungi</taxon>
        <taxon>Fungi incertae sedis</taxon>
        <taxon>Mucoromycota</taxon>
        <taxon>Mucoromycotina</taxon>
        <taxon>Mucoromycetes</taxon>
        <taxon>Mucorales</taxon>
        <taxon>Mucorineae</taxon>
        <taxon>Rhizopodaceae</taxon>
        <taxon>Rhizopus</taxon>
    </lineage>
</organism>